<evidence type="ECO:0000256" key="2">
    <source>
        <dbReference type="ARBA" id="ARBA00022257"/>
    </source>
</evidence>
<evidence type="ECO:0000256" key="4">
    <source>
        <dbReference type="ARBA" id="ARBA00029873"/>
    </source>
</evidence>
<dbReference type="InterPro" id="IPR004575">
    <property type="entry name" value="MAT1/Tfb3"/>
</dbReference>
<dbReference type="PANTHER" id="PTHR12683">
    <property type="entry name" value="CDK-ACTIVATING KINASE ASSEMBLY FACTOR MAT1"/>
    <property type="match status" value="1"/>
</dbReference>
<dbReference type="Gene3D" id="3.30.40.10">
    <property type="entry name" value="Zinc/RING finger domain, C3HC4 (zinc finger)"/>
    <property type="match status" value="1"/>
</dbReference>
<feature type="domain" description="MAT1 centre" evidence="8">
    <location>
        <begin position="67"/>
        <end position="219"/>
    </location>
</feature>
<evidence type="ECO:0000256" key="7">
    <source>
        <dbReference type="SAM" id="MobiDB-lite"/>
    </source>
</evidence>
<keyword evidence="3" id="KW-0539">Nucleus</keyword>
<dbReference type="NCBIfam" id="TIGR00570">
    <property type="entry name" value="cdk7"/>
    <property type="match status" value="1"/>
</dbReference>
<comment type="caution">
    <text evidence="10">The sequence shown here is derived from an EMBL/GenBank/DDBJ whole genome shotgun (WGS) entry which is preliminary data.</text>
</comment>
<comment type="subcellular location">
    <subcellularLocation>
        <location evidence="1">Nucleus</location>
    </subcellularLocation>
</comment>
<accession>A0ABR4ND97</accession>
<feature type="compositionally biased region" description="Basic and acidic residues" evidence="7">
    <location>
        <begin position="285"/>
        <end position="297"/>
    </location>
</feature>
<dbReference type="Pfam" id="PF17121">
    <property type="entry name" value="zf-C3HC4_5"/>
    <property type="match status" value="1"/>
</dbReference>
<dbReference type="Pfam" id="PF06391">
    <property type="entry name" value="MAT1"/>
    <property type="match status" value="1"/>
</dbReference>
<organism evidence="10 11">
    <name type="scientific">Polyrhizophydium stewartii</name>
    <dbReference type="NCBI Taxonomy" id="2732419"/>
    <lineage>
        <taxon>Eukaryota</taxon>
        <taxon>Fungi</taxon>
        <taxon>Fungi incertae sedis</taxon>
        <taxon>Chytridiomycota</taxon>
        <taxon>Chytridiomycota incertae sedis</taxon>
        <taxon>Chytridiomycetes</taxon>
        <taxon>Rhizophydiales</taxon>
        <taxon>Rhizophydiales incertae sedis</taxon>
        <taxon>Polyrhizophydium</taxon>
    </lineage>
</organism>
<reference evidence="10 11" key="1">
    <citation type="submission" date="2023-09" db="EMBL/GenBank/DDBJ databases">
        <title>Pangenome analysis of Batrachochytrium dendrobatidis and related Chytrids.</title>
        <authorList>
            <person name="Yacoub M.N."/>
            <person name="Stajich J.E."/>
            <person name="James T.Y."/>
        </authorList>
    </citation>
    <scope>NUCLEOTIDE SEQUENCE [LARGE SCALE GENOMIC DNA]</scope>
    <source>
        <strain evidence="10 11">JEL0888</strain>
    </source>
</reference>
<evidence type="ECO:0000256" key="1">
    <source>
        <dbReference type="ARBA" id="ARBA00004123"/>
    </source>
</evidence>
<evidence type="ECO:0000256" key="3">
    <source>
        <dbReference type="ARBA" id="ARBA00023242"/>
    </source>
</evidence>
<keyword evidence="11" id="KW-1185">Reference proteome</keyword>
<feature type="coiled-coil region" evidence="6">
    <location>
        <begin position="130"/>
        <end position="183"/>
    </location>
</feature>
<feature type="region of interest" description="Disordered" evidence="7">
    <location>
        <begin position="285"/>
        <end position="307"/>
    </location>
</feature>
<keyword evidence="6" id="KW-0175">Coiled coil</keyword>
<evidence type="ECO:0000313" key="11">
    <source>
        <dbReference type="Proteomes" id="UP001527925"/>
    </source>
</evidence>
<dbReference type="SUPFAM" id="SSF57850">
    <property type="entry name" value="RING/U-box"/>
    <property type="match status" value="1"/>
</dbReference>
<dbReference type="PANTHER" id="PTHR12683:SF13">
    <property type="entry name" value="CDK-ACTIVATING KINASE ASSEMBLY FACTOR MAT1"/>
    <property type="match status" value="1"/>
</dbReference>
<sequence>MSAAVPPPMPAQGPQSTIMTDNERCPICKSDRYLNPTLRLLVSPCESCINRLFLSGPAPCPICRVTLRKSSFVNQTFDDLYVEKEIQVRRKYGRYFNKRLEDFGGNLRAYNDYLEEVEEIMFNLINDVDVEQTKERIDRFRDENKDIISANISRQLTESKIAARRLELERNERQRRKEAYIAQDAEEAKARKLEQIELIDRLASAASEVDAISIVRESLAKKAPVKGLRPIEVSIEMDEALDEGIDSLEMLLDDTAYEPFDGLYYETFYHTPSNMYTDPMAQQFKSEEKAMPARADEQPSPSIQPDK</sequence>
<dbReference type="InterPro" id="IPR013083">
    <property type="entry name" value="Znf_RING/FYVE/PHD"/>
</dbReference>
<evidence type="ECO:0000259" key="8">
    <source>
        <dbReference type="Pfam" id="PF06391"/>
    </source>
</evidence>
<dbReference type="InterPro" id="IPR015877">
    <property type="entry name" value="MAT1_centre"/>
</dbReference>
<proteinExistence type="predicted"/>
<dbReference type="EMBL" id="JADGIZ020000010">
    <property type="protein sequence ID" value="KAL2917500.1"/>
    <property type="molecule type" value="Genomic_DNA"/>
</dbReference>
<protein>
    <recommendedName>
        <fullName evidence="2">RNA polymerase II transcription factor B subunit 3</fullName>
    </recommendedName>
    <alternativeName>
        <fullName evidence="5">RNA polymerase II transcription factor B 38 kDa subunit</fullName>
    </alternativeName>
    <alternativeName>
        <fullName evidence="4">RNA polymerase II transcription factor B p38 subunit</fullName>
    </alternativeName>
</protein>
<gene>
    <name evidence="10" type="primary">TFB3</name>
    <name evidence="10" type="ORF">HK105_202781</name>
</gene>
<feature type="domain" description="RING-type" evidence="9">
    <location>
        <begin position="23"/>
        <end position="63"/>
    </location>
</feature>
<dbReference type="Proteomes" id="UP001527925">
    <property type="component" value="Unassembled WGS sequence"/>
</dbReference>
<evidence type="ECO:0000313" key="10">
    <source>
        <dbReference type="EMBL" id="KAL2917500.1"/>
    </source>
</evidence>
<evidence type="ECO:0000256" key="5">
    <source>
        <dbReference type="ARBA" id="ARBA00033277"/>
    </source>
</evidence>
<name>A0ABR4ND97_9FUNG</name>
<evidence type="ECO:0000256" key="6">
    <source>
        <dbReference type="SAM" id="Coils"/>
    </source>
</evidence>
<evidence type="ECO:0000259" key="9">
    <source>
        <dbReference type="Pfam" id="PF17121"/>
    </source>
</evidence>
<dbReference type="InterPro" id="IPR001841">
    <property type="entry name" value="Znf_RING"/>
</dbReference>